<evidence type="ECO:0000313" key="3">
    <source>
        <dbReference type="Proteomes" id="UP000053766"/>
    </source>
</evidence>
<dbReference type="OrthoDB" id="6980819at2759"/>
<dbReference type="Proteomes" id="UP000053766">
    <property type="component" value="Unassembled WGS sequence"/>
</dbReference>
<organism evidence="2 3">
    <name type="scientific">Dictyocaulus viviparus</name>
    <name type="common">Bovine lungworm</name>
    <dbReference type="NCBI Taxonomy" id="29172"/>
    <lineage>
        <taxon>Eukaryota</taxon>
        <taxon>Metazoa</taxon>
        <taxon>Ecdysozoa</taxon>
        <taxon>Nematoda</taxon>
        <taxon>Chromadorea</taxon>
        <taxon>Rhabditida</taxon>
        <taxon>Rhabditina</taxon>
        <taxon>Rhabditomorpha</taxon>
        <taxon>Strongyloidea</taxon>
        <taxon>Metastrongylidae</taxon>
        <taxon>Dictyocaulus</taxon>
    </lineage>
</organism>
<evidence type="ECO:0000313" key="2">
    <source>
        <dbReference type="EMBL" id="KJH40028.1"/>
    </source>
</evidence>
<feature type="region of interest" description="Disordered" evidence="1">
    <location>
        <begin position="80"/>
        <end position="102"/>
    </location>
</feature>
<feature type="non-terminal residue" evidence="2">
    <location>
        <position position="1"/>
    </location>
</feature>
<dbReference type="AlphaFoldDB" id="A0A0D8X696"/>
<gene>
    <name evidence="2" type="ORF">DICVIV_14059</name>
</gene>
<proteinExistence type="predicted"/>
<accession>A0A0D8X696</accession>
<name>A0A0D8X696_DICVI</name>
<reference evidence="2 3" key="1">
    <citation type="submission" date="2013-11" db="EMBL/GenBank/DDBJ databases">
        <title>Draft genome of the bovine lungworm Dictyocaulus viviparus.</title>
        <authorList>
            <person name="Mitreva M."/>
        </authorList>
    </citation>
    <scope>NUCLEOTIDE SEQUENCE [LARGE SCALE GENOMIC DNA]</scope>
    <source>
        <strain evidence="2 3">HannoverDv2000</strain>
    </source>
</reference>
<reference evidence="3" key="2">
    <citation type="journal article" date="2016" name="Sci. Rep.">
        <title>Dictyocaulus viviparus genome, variome and transcriptome elucidate lungworm biology and support future intervention.</title>
        <authorList>
            <person name="McNulty S.N."/>
            <person name="Strube C."/>
            <person name="Rosa B.A."/>
            <person name="Martin J.C."/>
            <person name="Tyagi R."/>
            <person name="Choi Y.J."/>
            <person name="Wang Q."/>
            <person name="Hallsworth Pepin K."/>
            <person name="Zhang X."/>
            <person name="Ozersky P."/>
            <person name="Wilson R.K."/>
            <person name="Sternberg P.W."/>
            <person name="Gasser R.B."/>
            <person name="Mitreva M."/>
        </authorList>
    </citation>
    <scope>NUCLEOTIDE SEQUENCE [LARGE SCALE GENOMIC DNA]</scope>
    <source>
        <strain evidence="3">HannoverDv2000</strain>
    </source>
</reference>
<dbReference type="EMBL" id="KN718407">
    <property type="protein sequence ID" value="KJH40028.1"/>
    <property type="molecule type" value="Genomic_DNA"/>
</dbReference>
<evidence type="ECO:0000256" key="1">
    <source>
        <dbReference type="SAM" id="MobiDB-lite"/>
    </source>
</evidence>
<keyword evidence="3" id="KW-1185">Reference proteome</keyword>
<sequence length="102" mass="11904">HIAKEEARFKTNKEKAEIMYKLFTWRSCKTTEGDVYYYTKGQTAFGKTKIHIAVPSIMEEKLFDAVQEQLIENRKKARQDLEKVKKQKKKNERSVSSTTGVS</sequence>
<protein>
    <submittedName>
        <fullName evidence="2">Uncharacterized protein</fullName>
    </submittedName>
</protein>